<dbReference type="eggNOG" id="ENOG502QR3M">
    <property type="taxonomic scope" value="Eukaryota"/>
</dbReference>
<dbReference type="PANTHER" id="PTHR31214">
    <property type="entry name" value="PROTEIN FAM221A-RELATED"/>
    <property type="match status" value="1"/>
</dbReference>
<protein>
    <recommendedName>
        <fullName evidence="2">Protein FAM221A</fullName>
    </recommendedName>
</protein>
<dbReference type="Proteomes" id="UP000000600">
    <property type="component" value="Unassembled WGS sequence"/>
</dbReference>
<dbReference type="GeneID" id="5010258"/>
<evidence type="ECO:0000256" key="2">
    <source>
        <dbReference type="ARBA" id="ARBA00039630"/>
    </source>
</evidence>
<proteinExistence type="inferred from homology"/>
<dbReference type="STRING" id="5888.A0BEV9"/>
<comment type="similarity">
    <text evidence="1">Belongs to the FAM221 family.</text>
</comment>
<keyword evidence="4" id="KW-1185">Reference proteome</keyword>
<gene>
    <name evidence="3" type="ORF">GSPATT00028110001</name>
</gene>
<accession>A0BEV9</accession>
<reference evidence="3 4" key="1">
    <citation type="journal article" date="2006" name="Nature">
        <title>Global trends of whole-genome duplications revealed by the ciliate Paramecium tetraurelia.</title>
        <authorList>
            <consortium name="Genoscope"/>
            <person name="Aury J.-M."/>
            <person name="Jaillon O."/>
            <person name="Duret L."/>
            <person name="Noel B."/>
            <person name="Jubin C."/>
            <person name="Porcel B.M."/>
            <person name="Segurens B."/>
            <person name="Daubin V."/>
            <person name="Anthouard V."/>
            <person name="Aiach N."/>
            <person name="Arnaiz O."/>
            <person name="Billaut A."/>
            <person name="Beisson J."/>
            <person name="Blanc I."/>
            <person name="Bouhouche K."/>
            <person name="Camara F."/>
            <person name="Duharcourt S."/>
            <person name="Guigo R."/>
            <person name="Gogendeau D."/>
            <person name="Katinka M."/>
            <person name="Keller A.-M."/>
            <person name="Kissmehl R."/>
            <person name="Klotz C."/>
            <person name="Koll F."/>
            <person name="Le Moue A."/>
            <person name="Lepere C."/>
            <person name="Malinsky S."/>
            <person name="Nowacki M."/>
            <person name="Nowak J.K."/>
            <person name="Plattner H."/>
            <person name="Poulain J."/>
            <person name="Ruiz F."/>
            <person name="Serrano V."/>
            <person name="Zagulski M."/>
            <person name="Dessen P."/>
            <person name="Betermier M."/>
            <person name="Weissenbach J."/>
            <person name="Scarpelli C."/>
            <person name="Schachter V."/>
            <person name="Sperling L."/>
            <person name="Meyer E."/>
            <person name="Cohen J."/>
            <person name="Wincker P."/>
        </authorList>
    </citation>
    <scope>NUCLEOTIDE SEQUENCE [LARGE SCALE GENOMIC DNA]</scope>
    <source>
        <strain evidence="3 4">Stock d4-2</strain>
    </source>
</reference>
<dbReference type="AlphaFoldDB" id="A0BEV9"/>
<dbReference type="KEGG" id="ptm:GSPATT00028110001"/>
<dbReference type="EMBL" id="CT867990">
    <property type="protein sequence ID" value="CAK57076.1"/>
    <property type="molecule type" value="Genomic_DNA"/>
</dbReference>
<dbReference type="InterPro" id="IPR026755">
    <property type="entry name" value="Fam221a/b"/>
</dbReference>
<evidence type="ECO:0000256" key="1">
    <source>
        <dbReference type="ARBA" id="ARBA00011026"/>
    </source>
</evidence>
<dbReference type="RefSeq" id="XP_001424474.1">
    <property type="nucleotide sequence ID" value="XM_001424437.2"/>
</dbReference>
<name>A0BEV9_PARTE</name>
<dbReference type="Pfam" id="PF14753">
    <property type="entry name" value="FAM221"/>
    <property type="match status" value="1"/>
</dbReference>
<dbReference type="OrthoDB" id="310364at2759"/>
<dbReference type="PANTHER" id="PTHR31214:SF2">
    <property type="entry name" value="PROTEIN FAM221A"/>
    <property type="match status" value="1"/>
</dbReference>
<dbReference type="InParanoid" id="A0BEV9"/>
<evidence type="ECO:0000313" key="3">
    <source>
        <dbReference type="EMBL" id="CAK57076.1"/>
    </source>
</evidence>
<evidence type="ECO:0000313" key="4">
    <source>
        <dbReference type="Proteomes" id="UP000000600"/>
    </source>
</evidence>
<dbReference type="OMA" id="HDWMATE"/>
<sequence>MAERIVFNNQAAQHIQAYIDYCNVVGDNGGPLLSEKEYEALKKKQQENIKNRVYATWKNSKGMECKQIGPASMCFCGHRFKEHEYMMPKNKKVVCKNKQCSCPQFNYIPIFGSQDLKCVCHHSYTEHDPITKKCTKGQCGCNTRFQSSWLCTCGLKYNDHVTIIETRDERLAQGKPVDDIRPDGSAIPYMPGGVASFQALVDGADGYQAYIDELGGQKLALGYQQQKAIGDDPKKQKLQNLNKKFANQQQQQQQQQQQMDQLDQFVNENSGNQVVSKDSLLHLFNTPHIYGRAQIGYKKY</sequence>
<dbReference type="HOGENOM" id="CLU_080852_1_0_1"/>
<organism evidence="3 4">
    <name type="scientific">Paramecium tetraurelia</name>
    <dbReference type="NCBI Taxonomy" id="5888"/>
    <lineage>
        <taxon>Eukaryota</taxon>
        <taxon>Sar</taxon>
        <taxon>Alveolata</taxon>
        <taxon>Ciliophora</taxon>
        <taxon>Intramacronucleata</taxon>
        <taxon>Oligohymenophorea</taxon>
        <taxon>Peniculida</taxon>
        <taxon>Parameciidae</taxon>
        <taxon>Paramecium</taxon>
    </lineage>
</organism>